<evidence type="ECO:0000313" key="13">
    <source>
        <dbReference type="Proteomes" id="UP001442364"/>
    </source>
</evidence>
<evidence type="ECO:0000256" key="6">
    <source>
        <dbReference type="ARBA" id="ARBA00022801"/>
    </source>
</evidence>
<comment type="similarity">
    <text evidence="3 11">Belongs to the purine nucleoside phosphorylase YfiH/LACC1 family.</text>
</comment>
<proteinExistence type="inferred from homology"/>
<keyword evidence="6" id="KW-0378">Hydrolase</keyword>
<dbReference type="EMBL" id="JBBMER010000001">
    <property type="protein sequence ID" value="MEQ2378624.1"/>
    <property type="molecule type" value="Genomic_DNA"/>
</dbReference>
<comment type="caution">
    <text evidence="12">The sequence shown here is derived from an EMBL/GenBank/DDBJ whole genome shotgun (WGS) entry which is preliminary data.</text>
</comment>
<evidence type="ECO:0000256" key="2">
    <source>
        <dbReference type="ARBA" id="ARBA00003215"/>
    </source>
</evidence>
<evidence type="ECO:0000256" key="8">
    <source>
        <dbReference type="ARBA" id="ARBA00047989"/>
    </source>
</evidence>
<dbReference type="PANTHER" id="PTHR30616">
    <property type="entry name" value="UNCHARACTERIZED PROTEIN YFIH"/>
    <property type="match status" value="1"/>
</dbReference>
<name>A0ABV1BT20_9FIRM</name>
<reference evidence="12 13" key="1">
    <citation type="submission" date="2024-03" db="EMBL/GenBank/DDBJ databases">
        <title>Human intestinal bacterial collection.</title>
        <authorList>
            <person name="Pauvert C."/>
            <person name="Hitch T.C.A."/>
            <person name="Clavel T."/>
        </authorList>
    </citation>
    <scope>NUCLEOTIDE SEQUENCE [LARGE SCALE GENOMIC DNA]</scope>
    <source>
        <strain evidence="12 13">CLA-AA-H255</strain>
    </source>
</reference>
<dbReference type="PANTHER" id="PTHR30616:SF2">
    <property type="entry name" value="PURINE NUCLEOSIDE PHOSPHORYLASE LACC1"/>
    <property type="match status" value="1"/>
</dbReference>
<dbReference type="NCBIfam" id="TIGR00726">
    <property type="entry name" value="peptidoglycan editing factor PgeF"/>
    <property type="match status" value="1"/>
</dbReference>
<evidence type="ECO:0000256" key="10">
    <source>
        <dbReference type="ARBA" id="ARBA00049893"/>
    </source>
</evidence>
<comment type="catalytic activity">
    <reaction evidence="1">
        <text>inosine + phosphate = alpha-D-ribose 1-phosphate + hypoxanthine</text>
        <dbReference type="Rhea" id="RHEA:27646"/>
        <dbReference type="ChEBI" id="CHEBI:17368"/>
        <dbReference type="ChEBI" id="CHEBI:17596"/>
        <dbReference type="ChEBI" id="CHEBI:43474"/>
        <dbReference type="ChEBI" id="CHEBI:57720"/>
        <dbReference type="EC" id="2.4.2.1"/>
    </reaction>
    <physiologicalReaction direction="left-to-right" evidence="1">
        <dbReference type="Rhea" id="RHEA:27647"/>
    </physiologicalReaction>
</comment>
<dbReference type="SUPFAM" id="SSF64438">
    <property type="entry name" value="CNF1/YfiH-like putative cysteine hydrolases"/>
    <property type="match status" value="1"/>
</dbReference>
<comment type="catalytic activity">
    <reaction evidence="10">
        <text>S-methyl-5'-thioadenosine + phosphate = 5-(methylsulfanyl)-alpha-D-ribose 1-phosphate + adenine</text>
        <dbReference type="Rhea" id="RHEA:11852"/>
        <dbReference type="ChEBI" id="CHEBI:16708"/>
        <dbReference type="ChEBI" id="CHEBI:17509"/>
        <dbReference type="ChEBI" id="CHEBI:43474"/>
        <dbReference type="ChEBI" id="CHEBI:58533"/>
        <dbReference type="EC" id="2.4.2.28"/>
    </reaction>
    <physiologicalReaction direction="left-to-right" evidence="10">
        <dbReference type="Rhea" id="RHEA:11853"/>
    </physiologicalReaction>
</comment>
<dbReference type="Pfam" id="PF02578">
    <property type="entry name" value="Cu-oxidase_4"/>
    <property type="match status" value="1"/>
</dbReference>
<evidence type="ECO:0000256" key="5">
    <source>
        <dbReference type="ARBA" id="ARBA00022723"/>
    </source>
</evidence>
<evidence type="ECO:0000256" key="9">
    <source>
        <dbReference type="ARBA" id="ARBA00048968"/>
    </source>
</evidence>
<sequence>MPYSIFNLKRLNTKELYHKLIEKYGNEDNFTDTIITNVSADNVPYLTFKPFVNNPYIRQAFSTRLGGVSRGMYESMNLTFNPVGQYSADSYENVLANFKLMADTIDIPVENMVYTKQTHTTNIKIVDNSNKGMGIIKERNYDNIDGIITNTNNLCLVSSFADCIPVTLVDAKKGVIAALHSGWKGTVGNISQNGIECMKESFGCNEADIIAFVGPGICKNCYQVSEDVAIEFMKVYSAEETELILTPDDDNKYTGKYHLDLIAANYINLINAGLLPHNIYVADVCTSCNKELLFSHRASGGRRGIMCNFIYMRLI</sequence>
<keyword evidence="5" id="KW-0479">Metal-binding</keyword>
<dbReference type="InterPro" id="IPR003730">
    <property type="entry name" value="Cu_polyphenol_OxRdtase"/>
</dbReference>
<dbReference type="Proteomes" id="UP001442364">
    <property type="component" value="Unassembled WGS sequence"/>
</dbReference>
<evidence type="ECO:0000256" key="7">
    <source>
        <dbReference type="ARBA" id="ARBA00022833"/>
    </source>
</evidence>
<evidence type="ECO:0000256" key="1">
    <source>
        <dbReference type="ARBA" id="ARBA00000553"/>
    </source>
</evidence>
<evidence type="ECO:0000256" key="3">
    <source>
        <dbReference type="ARBA" id="ARBA00007353"/>
    </source>
</evidence>
<comment type="catalytic activity">
    <reaction evidence="9">
        <text>adenosine + phosphate = alpha-D-ribose 1-phosphate + adenine</text>
        <dbReference type="Rhea" id="RHEA:27642"/>
        <dbReference type="ChEBI" id="CHEBI:16335"/>
        <dbReference type="ChEBI" id="CHEBI:16708"/>
        <dbReference type="ChEBI" id="CHEBI:43474"/>
        <dbReference type="ChEBI" id="CHEBI:57720"/>
        <dbReference type="EC" id="2.4.2.1"/>
    </reaction>
    <physiologicalReaction direction="left-to-right" evidence="9">
        <dbReference type="Rhea" id="RHEA:27643"/>
    </physiologicalReaction>
</comment>
<gene>
    <name evidence="12" type="primary">pgeF</name>
    <name evidence="12" type="ORF">WMO14_01810</name>
</gene>
<protein>
    <recommendedName>
        <fullName evidence="11">Purine nucleoside phosphorylase</fullName>
    </recommendedName>
</protein>
<comment type="catalytic activity">
    <reaction evidence="8">
        <text>adenosine + H2O + H(+) = inosine + NH4(+)</text>
        <dbReference type="Rhea" id="RHEA:24408"/>
        <dbReference type="ChEBI" id="CHEBI:15377"/>
        <dbReference type="ChEBI" id="CHEBI:15378"/>
        <dbReference type="ChEBI" id="CHEBI:16335"/>
        <dbReference type="ChEBI" id="CHEBI:17596"/>
        <dbReference type="ChEBI" id="CHEBI:28938"/>
        <dbReference type="EC" id="3.5.4.4"/>
    </reaction>
    <physiologicalReaction direction="left-to-right" evidence="8">
        <dbReference type="Rhea" id="RHEA:24409"/>
    </physiologicalReaction>
</comment>
<keyword evidence="7" id="KW-0862">Zinc</keyword>
<evidence type="ECO:0000256" key="4">
    <source>
        <dbReference type="ARBA" id="ARBA00022679"/>
    </source>
</evidence>
<keyword evidence="4" id="KW-0808">Transferase</keyword>
<dbReference type="CDD" id="cd16833">
    <property type="entry name" value="YfiH"/>
    <property type="match status" value="1"/>
</dbReference>
<evidence type="ECO:0000313" key="12">
    <source>
        <dbReference type="EMBL" id="MEQ2378624.1"/>
    </source>
</evidence>
<accession>A0ABV1BT20</accession>
<evidence type="ECO:0000256" key="11">
    <source>
        <dbReference type="RuleBase" id="RU361274"/>
    </source>
</evidence>
<comment type="function">
    <text evidence="2">Purine nucleoside enzyme that catalyzes the phosphorolysis of adenosine and inosine nucleosides, yielding D-ribose 1-phosphate and the respective free bases, adenine and hypoxanthine. Also catalyzes the phosphorolysis of S-methyl-5'-thioadenosine into adenine and S-methyl-5-thio-alpha-D-ribose 1-phosphate. Also has adenosine deaminase activity.</text>
</comment>
<dbReference type="InterPro" id="IPR011324">
    <property type="entry name" value="Cytotoxic_necrot_fac-like_cat"/>
</dbReference>
<dbReference type="InterPro" id="IPR038371">
    <property type="entry name" value="Cu_polyphenol_OxRdtase_sf"/>
</dbReference>
<keyword evidence="13" id="KW-1185">Reference proteome</keyword>
<organism evidence="12 13">
    <name type="scientific">[Lactobacillus] rogosae</name>
    <dbReference type="NCBI Taxonomy" id="706562"/>
    <lineage>
        <taxon>Bacteria</taxon>
        <taxon>Bacillati</taxon>
        <taxon>Bacillota</taxon>
        <taxon>Clostridia</taxon>
        <taxon>Lachnospirales</taxon>
        <taxon>Lachnospiraceae</taxon>
        <taxon>Lachnospira</taxon>
    </lineage>
</organism>
<dbReference type="RefSeq" id="WP_022501735.1">
    <property type="nucleotide sequence ID" value="NZ_JBBMER010000001.1"/>
</dbReference>
<dbReference type="Gene3D" id="3.60.140.10">
    <property type="entry name" value="CNF1/YfiH-like putative cysteine hydrolases"/>
    <property type="match status" value="1"/>
</dbReference>